<dbReference type="EMBL" id="JBBXJM010000003">
    <property type="protein sequence ID" value="KAL1410179.1"/>
    <property type="molecule type" value="Genomic_DNA"/>
</dbReference>
<dbReference type="PANTHER" id="PTHR14134:SF2">
    <property type="entry name" value="E3 UBIQUITIN-PROTEIN LIGASE RAD18"/>
    <property type="match status" value="1"/>
</dbReference>
<accession>A0ABR3Q624</accession>
<dbReference type="GO" id="GO:0061630">
    <property type="term" value="F:ubiquitin protein ligase activity"/>
    <property type="evidence" value="ECO:0007669"/>
    <property type="project" value="UniProtKB-EC"/>
</dbReference>
<dbReference type="Gene3D" id="3.30.40.10">
    <property type="entry name" value="Zinc/RING finger domain, C3HC4 (zinc finger)"/>
    <property type="match status" value="1"/>
</dbReference>
<keyword evidence="9" id="KW-0012">Acyltransferase</keyword>
<dbReference type="InterPro" id="IPR013083">
    <property type="entry name" value="Znf_RING/FYVE/PHD"/>
</dbReference>
<dbReference type="SMART" id="SM00184">
    <property type="entry name" value="RING"/>
    <property type="match status" value="1"/>
</dbReference>
<evidence type="ECO:0000256" key="1">
    <source>
        <dbReference type="ARBA" id="ARBA00015551"/>
    </source>
</evidence>
<organism evidence="9 10">
    <name type="scientific">Vanrija albida</name>
    <dbReference type="NCBI Taxonomy" id="181172"/>
    <lineage>
        <taxon>Eukaryota</taxon>
        <taxon>Fungi</taxon>
        <taxon>Dikarya</taxon>
        <taxon>Basidiomycota</taxon>
        <taxon>Agaricomycotina</taxon>
        <taxon>Tremellomycetes</taxon>
        <taxon>Trichosporonales</taxon>
        <taxon>Trichosporonaceae</taxon>
        <taxon>Vanrija</taxon>
    </lineage>
</organism>
<feature type="region of interest" description="Disordered" evidence="6">
    <location>
        <begin position="99"/>
        <end position="137"/>
    </location>
</feature>
<dbReference type="GeneID" id="95985227"/>
<sequence length="342" mass="37127">MGLLHFCWKVGQRSARCGLARLDRAVVCAICKELYKGPVSIACGHSFCSACIRAFLDTQKKCPTCGEPAKEGSIRRNRALEEMTDAWEGARPSLLELVQPRRRVEAGPSAKRKRSASPRRTASPDSDVEVLGGDELTDKDEQPCPLCAAVMAIGDIPLHVERGCPPPKGKTKALASSGNQKADWRKVFASAGGGKTKVADMRRIVKPNYSLTGTAELRALLTEHGLPTTGERPTLEARFQEWIVLYNANLDTSHPSSLPALRAQLAQIEGSRKRDKERGKDDEVGALQTKEGLRRHAQEQRSEFERLRQQIIDRRKAKAGGGGGGTGTPSAGLAVDSAIEVE</sequence>
<dbReference type="SUPFAM" id="SSF57850">
    <property type="entry name" value="RING/U-box"/>
    <property type="match status" value="1"/>
</dbReference>
<dbReference type="InterPro" id="IPR039577">
    <property type="entry name" value="Rad18"/>
</dbReference>
<protein>
    <recommendedName>
        <fullName evidence="1">Postreplication repair E3 ubiquitin-protein ligase RAD18</fullName>
    </recommendedName>
</protein>
<gene>
    <name evidence="9" type="primary">RAD18</name>
    <name evidence="9" type="ORF">Q8F55_004184</name>
</gene>
<evidence type="ECO:0000259" key="7">
    <source>
        <dbReference type="PROSITE" id="PS50089"/>
    </source>
</evidence>
<keyword evidence="2" id="KW-0479">Metal-binding</keyword>
<dbReference type="InterPro" id="IPR001841">
    <property type="entry name" value="Znf_RING"/>
</dbReference>
<comment type="caution">
    <text evidence="9">The sequence shown here is derived from an EMBL/GenBank/DDBJ whole genome shotgun (WGS) entry which is preliminary data.</text>
</comment>
<evidence type="ECO:0000256" key="4">
    <source>
        <dbReference type="ARBA" id="ARBA00022833"/>
    </source>
</evidence>
<dbReference type="RefSeq" id="XP_069210123.1">
    <property type="nucleotide sequence ID" value="XM_069352705.1"/>
</dbReference>
<dbReference type="PROSITE" id="PS50800">
    <property type="entry name" value="SAP"/>
    <property type="match status" value="1"/>
</dbReference>
<dbReference type="PROSITE" id="PS50089">
    <property type="entry name" value="ZF_RING_2"/>
    <property type="match status" value="1"/>
</dbReference>
<evidence type="ECO:0000256" key="5">
    <source>
        <dbReference type="PROSITE-ProRule" id="PRU00175"/>
    </source>
</evidence>
<evidence type="ECO:0000313" key="10">
    <source>
        <dbReference type="Proteomes" id="UP001565368"/>
    </source>
</evidence>
<keyword evidence="10" id="KW-1185">Reference proteome</keyword>
<feature type="domain" description="SAP" evidence="8">
    <location>
        <begin position="209"/>
        <end position="243"/>
    </location>
</feature>
<name>A0ABR3Q624_9TREE</name>
<dbReference type="Pfam" id="PF13923">
    <property type="entry name" value="zf-C3HC4_2"/>
    <property type="match status" value="1"/>
</dbReference>
<keyword evidence="9" id="KW-0808">Transferase</keyword>
<feature type="domain" description="RING-type" evidence="7">
    <location>
        <begin position="28"/>
        <end position="65"/>
    </location>
</feature>
<evidence type="ECO:0000256" key="3">
    <source>
        <dbReference type="ARBA" id="ARBA00022771"/>
    </source>
</evidence>
<dbReference type="PROSITE" id="PS00518">
    <property type="entry name" value="ZF_RING_1"/>
    <property type="match status" value="1"/>
</dbReference>
<evidence type="ECO:0000259" key="8">
    <source>
        <dbReference type="PROSITE" id="PS50800"/>
    </source>
</evidence>
<keyword evidence="3 5" id="KW-0863">Zinc-finger</keyword>
<proteinExistence type="predicted"/>
<evidence type="ECO:0000313" key="9">
    <source>
        <dbReference type="EMBL" id="KAL1410179.1"/>
    </source>
</evidence>
<dbReference type="InterPro" id="IPR003034">
    <property type="entry name" value="SAP_dom"/>
</dbReference>
<reference evidence="9 10" key="1">
    <citation type="submission" date="2023-08" db="EMBL/GenBank/DDBJ databases">
        <title>Annotated Genome Sequence of Vanrija albida AlHP1.</title>
        <authorList>
            <person name="Herzog R."/>
        </authorList>
    </citation>
    <scope>NUCLEOTIDE SEQUENCE [LARGE SCALE GENOMIC DNA]</scope>
    <source>
        <strain evidence="9 10">AlHP1</strain>
    </source>
</reference>
<evidence type="ECO:0000256" key="2">
    <source>
        <dbReference type="ARBA" id="ARBA00022723"/>
    </source>
</evidence>
<keyword evidence="4" id="KW-0862">Zinc</keyword>
<evidence type="ECO:0000256" key="6">
    <source>
        <dbReference type="SAM" id="MobiDB-lite"/>
    </source>
</evidence>
<dbReference type="PANTHER" id="PTHR14134">
    <property type="entry name" value="E3 UBIQUITIN-PROTEIN LIGASE RAD18"/>
    <property type="match status" value="1"/>
</dbReference>
<dbReference type="InterPro" id="IPR017907">
    <property type="entry name" value="Znf_RING_CS"/>
</dbReference>
<feature type="region of interest" description="Disordered" evidence="6">
    <location>
        <begin position="269"/>
        <end position="342"/>
    </location>
</feature>
<dbReference type="Proteomes" id="UP001565368">
    <property type="component" value="Unassembled WGS sequence"/>
</dbReference>
<feature type="compositionally biased region" description="Basic and acidic residues" evidence="6">
    <location>
        <begin position="270"/>
        <end position="283"/>
    </location>
</feature>
<feature type="compositionally biased region" description="Basic and acidic residues" evidence="6">
    <location>
        <begin position="291"/>
        <end position="314"/>
    </location>
</feature>